<name>A0A1G6R201_9ACTN</name>
<evidence type="ECO:0000259" key="2">
    <source>
        <dbReference type="Pfam" id="PF01243"/>
    </source>
</evidence>
<sequence length="156" mass="16811">MDADLDLVRRLVAAEHGLAVVATTRADGGVQASVVNAGVVAHPADGEPVVAFVARGGTRKLANLRRRGRLTLVLRHGWEWVAVEGDVDLAGPDDPGLGLTADEQRLLLRHVFAAAGGTHDDLDEYDRVMAAERRTAVLVRCERVYTNPPQARHVAR</sequence>
<dbReference type="PANTHER" id="PTHR35176">
    <property type="entry name" value="HEME OXYGENASE HI_0854-RELATED"/>
    <property type="match status" value="1"/>
</dbReference>
<dbReference type="Gene3D" id="2.30.110.10">
    <property type="entry name" value="Electron Transport, Fmn-binding Protein, Chain A"/>
    <property type="match status" value="1"/>
</dbReference>
<protein>
    <submittedName>
        <fullName evidence="3">PPOX class probable F420-dependent enzyme</fullName>
    </submittedName>
</protein>
<dbReference type="InterPro" id="IPR012349">
    <property type="entry name" value="Split_barrel_FMN-bd"/>
</dbReference>
<dbReference type="Proteomes" id="UP000199416">
    <property type="component" value="Unassembled WGS sequence"/>
</dbReference>
<proteinExistence type="predicted"/>
<gene>
    <name evidence="3" type="ORF">SAMN05660690_3197</name>
</gene>
<dbReference type="SUPFAM" id="SSF50475">
    <property type="entry name" value="FMN-binding split barrel"/>
    <property type="match status" value="1"/>
</dbReference>
<dbReference type="OrthoDB" id="1094370at2"/>
<dbReference type="InterPro" id="IPR011576">
    <property type="entry name" value="Pyridox_Oxase_N"/>
</dbReference>
<dbReference type="RefSeq" id="WP_091367016.1">
    <property type="nucleotide sequence ID" value="NZ_FMZF01000004.1"/>
</dbReference>
<dbReference type="EMBL" id="FMZF01000004">
    <property type="protein sequence ID" value="SDC98578.1"/>
    <property type="molecule type" value="Genomic_DNA"/>
</dbReference>
<dbReference type="AlphaFoldDB" id="A0A1G6R201"/>
<dbReference type="GO" id="GO:0016627">
    <property type="term" value="F:oxidoreductase activity, acting on the CH-CH group of donors"/>
    <property type="evidence" value="ECO:0007669"/>
    <property type="project" value="TreeGrafter"/>
</dbReference>
<feature type="domain" description="Pyridoxamine 5'-phosphate oxidase N-terminal" evidence="2">
    <location>
        <begin position="14"/>
        <end position="95"/>
    </location>
</feature>
<dbReference type="PANTHER" id="PTHR35176:SF2">
    <property type="entry name" value="F420H(2)-DEPENDENT REDUCTASE RV1155"/>
    <property type="match status" value="1"/>
</dbReference>
<dbReference type="GO" id="GO:0005829">
    <property type="term" value="C:cytosol"/>
    <property type="evidence" value="ECO:0007669"/>
    <property type="project" value="TreeGrafter"/>
</dbReference>
<keyword evidence="4" id="KW-1185">Reference proteome</keyword>
<accession>A0A1G6R201</accession>
<dbReference type="Pfam" id="PF01243">
    <property type="entry name" value="PNPOx_N"/>
    <property type="match status" value="1"/>
</dbReference>
<evidence type="ECO:0000313" key="3">
    <source>
        <dbReference type="EMBL" id="SDC98578.1"/>
    </source>
</evidence>
<evidence type="ECO:0000256" key="1">
    <source>
        <dbReference type="ARBA" id="ARBA00023002"/>
    </source>
</evidence>
<dbReference type="GO" id="GO:0070967">
    <property type="term" value="F:coenzyme F420 binding"/>
    <property type="evidence" value="ECO:0007669"/>
    <property type="project" value="TreeGrafter"/>
</dbReference>
<dbReference type="InterPro" id="IPR052019">
    <property type="entry name" value="F420H2_bilvrd_red/Heme_oxyg"/>
</dbReference>
<dbReference type="STRING" id="1190417.SAMN05660690_3197"/>
<dbReference type="InterPro" id="IPR019920">
    <property type="entry name" value="F420-binding_dom_put"/>
</dbReference>
<dbReference type="NCBIfam" id="TIGR03618">
    <property type="entry name" value="Rv1155_F420"/>
    <property type="match status" value="1"/>
</dbReference>
<evidence type="ECO:0000313" key="4">
    <source>
        <dbReference type="Proteomes" id="UP000199416"/>
    </source>
</evidence>
<reference evidence="4" key="1">
    <citation type="submission" date="2016-10" db="EMBL/GenBank/DDBJ databases">
        <authorList>
            <person name="Varghese N."/>
            <person name="Submissions S."/>
        </authorList>
    </citation>
    <scope>NUCLEOTIDE SEQUENCE [LARGE SCALE GENOMIC DNA]</scope>
    <source>
        <strain evidence="4">DSM 45421</strain>
    </source>
</reference>
<organism evidence="3 4">
    <name type="scientific">Geodermatophilus telluris</name>
    <dbReference type="NCBI Taxonomy" id="1190417"/>
    <lineage>
        <taxon>Bacteria</taxon>
        <taxon>Bacillati</taxon>
        <taxon>Actinomycetota</taxon>
        <taxon>Actinomycetes</taxon>
        <taxon>Geodermatophilales</taxon>
        <taxon>Geodermatophilaceae</taxon>
        <taxon>Geodermatophilus</taxon>
    </lineage>
</organism>
<keyword evidence="1" id="KW-0560">Oxidoreductase</keyword>